<dbReference type="PATRIC" id="fig|206506.3.peg.527"/>
<sequence>MKRVVYLNSRQGSGPEALTGGDAPQAANVYLYDLEVEPDRQLADWNALLLPAHADQRFLATLRRPLERWLLAGGTMVINGHIGHPFLRWLQPFEVQPCPGLAGLQVHRHAMHPVFEGVEAEHLTYRRGVAGFYARGANPPPPDARVINTLGPDHQPIDWLLQLPGGGRLLVHSGNDLWMYAHGQDSAARIVPQLFAWLNQGDAA</sequence>
<dbReference type="STRING" id="206506.AAV32_02380"/>
<keyword evidence="3" id="KW-1185">Reference proteome</keyword>
<evidence type="ECO:0000256" key="1">
    <source>
        <dbReference type="SAM" id="MobiDB-lite"/>
    </source>
</evidence>
<proteinExistence type="predicted"/>
<dbReference type="AlphaFoldDB" id="A0A171KW91"/>
<feature type="region of interest" description="Disordered" evidence="1">
    <location>
        <begin position="1"/>
        <end position="20"/>
    </location>
</feature>
<comment type="caution">
    <text evidence="2">The sequence shown here is derived from an EMBL/GenBank/DDBJ whole genome shotgun (WGS) entry which is preliminary data.</text>
</comment>
<gene>
    <name evidence="2" type="ORF">AAV32_02380</name>
</gene>
<name>A0A171KW91_9BURK</name>
<reference evidence="2 3" key="1">
    <citation type="submission" date="2015-04" db="EMBL/GenBank/DDBJ databases">
        <title>Genome sequence of Kerstersia gyiorum CG1.</title>
        <authorList>
            <person name="Greninger A.L."/>
            <person name="Kozyreva V."/>
            <person name="Chaturvedi V."/>
        </authorList>
    </citation>
    <scope>NUCLEOTIDE SEQUENCE [LARGE SCALE GENOMIC DNA]</scope>
    <source>
        <strain evidence="2 3">CG1</strain>
    </source>
</reference>
<organism evidence="2 3">
    <name type="scientific">Kerstersia gyiorum</name>
    <dbReference type="NCBI Taxonomy" id="206506"/>
    <lineage>
        <taxon>Bacteria</taxon>
        <taxon>Pseudomonadati</taxon>
        <taxon>Pseudomonadota</taxon>
        <taxon>Betaproteobacteria</taxon>
        <taxon>Burkholderiales</taxon>
        <taxon>Alcaligenaceae</taxon>
        <taxon>Kerstersia</taxon>
    </lineage>
</organism>
<evidence type="ECO:0000313" key="3">
    <source>
        <dbReference type="Proteomes" id="UP000078084"/>
    </source>
</evidence>
<protein>
    <recommendedName>
        <fullName evidence="4">ThuA-like domain-containing protein</fullName>
    </recommendedName>
</protein>
<dbReference type="RefSeq" id="WP_068367151.1">
    <property type="nucleotide sequence ID" value="NZ_LBNE01000001.1"/>
</dbReference>
<dbReference type="EMBL" id="LBNE01000001">
    <property type="protein sequence ID" value="KKO73158.1"/>
    <property type="molecule type" value="Genomic_DNA"/>
</dbReference>
<evidence type="ECO:0000313" key="2">
    <source>
        <dbReference type="EMBL" id="KKO73158.1"/>
    </source>
</evidence>
<accession>A0A171KW91</accession>
<dbReference type="Proteomes" id="UP000078084">
    <property type="component" value="Unassembled WGS sequence"/>
</dbReference>
<evidence type="ECO:0008006" key="4">
    <source>
        <dbReference type="Google" id="ProtNLM"/>
    </source>
</evidence>